<keyword evidence="1" id="KW-1133">Transmembrane helix</keyword>
<protein>
    <recommendedName>
        <fullName evidence="4">Gustatory receptor</fullName>
    </recommendedName>
</protein>
<evidence type="ECO:0000256" key="1">
    <source>
        <dbReference type="SAM" id="Phobius"/>
    </source>
</evidence>
<organism evidence="2 3">
    <name type="scientific">Spodoptera exigua</name>
    <name type="common">Beet armyworm</name>
    <name type="synonym">Noctua fulgens</name>
    <dbReference type="NCBI Taxonomy" id="7107"/>
    <lineage>
        <taxon>Eukaryota</taxon>
        <taxon>Metazoa</taxon>
        <taxon>Ecdysozoa</taxon>
        <taxon>Arthropoda</taxon>
        <taxon>Hexapoda</taxon>
        <taxon>Insecta</taxon>
        <taxon>Pterygota</taxon>
        <taxon>Neoptera</taxon>
        <taxon>Endopterygota</taxon>
        <taxon>Lepidoptera</taxon>
        <taxon>Glossata</taxon>
        <taxon>Ditrysia</taxon>
        <taxon>Noctuoidea</taxon>
        <taxon>Noctuidae</taxon>
        <taxon>Amphipyrinae</taxon>
        <taxon>Spodoptera</taxon>
    </lineage>
</organism>
<name>A0A922SK42_SPOEX</name>
<keyword evidence="1" id="KW-0812">Transmembrane</keyword>
<evidence type="ECO:0000313" key="3">
    <source>
        <dbReference type="Proteomes" id="UP000814243"/>
    </source>
</evidence>
<feature type="transmembrane region" description="Helical" evidence="1">
    <location>
        <begin position="386"/>
        <end position="415"/>
    </location>
</feature>
<proteinExistence type="predicted"/>
<accession>A0A922SK42</accession>
<dbReference type="AlphaFoldDB" id="A0A922SK42"/>
<comment type="caution">
    <text evidence="2">The sequence shown here is derived from an EMBL/GenBank/DDBJ whole genome shotgun (WGS) entry which is preliminary data.</text>
</comment>
<reference evidence="2" key="1">
    <citation type="journal article" date="2021" name="G3 (Bethesda)">
        <title>Genome and transcriptome analysis of the beet armyworm Spodoptera exigua reveals targets for pest control. .</title>
        <authorList>
            <person name="Simon S."/>
            <person name="Breeschoten T."/>
            <person name="Jansen H.J."/>
            <person name="Dirks R.P."/>
            <person name="Schranz M.E."/>
            <person name="Ros V.I.D."/>
        </authorList>
    </citation>
    <scope>NUCLEOTIDE SEQUENCE</scope>
    <source>
        <strain evidence="2">TB_SE_WUR_2020</strain>
    </source>
</reference>
<feature type="transmembrane region" description="Helical" evidence="1">
    <location>
        <begin position="203"/>
        <end position="222"/>
    </location>
</feature>
<gene>
    <name evidence="2" type="ORF">HF086_018386</name>
</gene>
<keyword evidence="1" id="KW-0472">Membrane</keyword>
<evidence type="ECO:0000313" key="2">
    <source>
        <dbReference type="EMBL" id="KAH9640144.1"/>
    </source>
</evidence>
<dbReference type="Proteomes" id="UP000814243">
    <property type="component" value="Unassembled WGS sequence"/>
</dbReference>
<evidence type="ECO:0008006" key="4">
    <source>
        <dbReference type="Google" id="ProtNLM"/>
    </source>
</evidence>
<feature type="transmembrane region" description="Helical" evidence="1">
    <location>
        <begin position="120"/>
        <end position="143"/>
    </location>
</feature>
<feature type="transmembrane region" description="Helical" evidence="1">
    <location>
        <begin position="164"/>
        <end position="183"/>
    </location>
</feature>
<sequence>MILLPMMILPHFWKTSKAKNSEVIIRATPTVSCGEVLLYNVVDKEFQSALRPLALMQRLFICAKFSIRDNFIASNTATYNYIGLSCALIFRSFMLYYLISTINQMIGITSLLSLCDIDDFIFFSVGFIINYYSNIIQCNNNVFLILKLQNVIRSLQIDVKVMKFFVITNWCYIIALNCVFILSNTYYCMFHVVGNAWDHLSSFTSITFDINIVYASFILSLLRRLVISWIEEFQSNGDSNNECYWNAMFDLYVNILEAYKLLKITSSLQVVYYTIHTVCHGLMTEVILLQMRHIIPETQVKFTMFAMLSQMWLVKNVALQIVLCVKSERFYAAMEQVPSVCVELMQTRGCTALMKLVGPLFTDKQRQVCKNIQRLHETSFKKMSGFGLFVVDVALPLRIASVLTSYTLAILQFALS</sequence>
<dbReference type="EMBL" id="JACEFF010000293">
    <property type="protein sequence ID" value="KAH9640144.1"/>
    <property type="molecule type" value="Genomic_DNA"/>
</dbReference>